<dbReference type="InterPro" id="IPR001296">
    <property type="entry name" value="Glyco_trans_1"/>
</dbReference>
<feature type="domain" description="Glycosyltransferase subfamily 4-like N-terminal" evidence="3">
    <location>
        <begin position="20"/>
        <end position="196"/>
    </location>
</feature>
<evidence type="ECO:0000313" key="5">
    <source>
        <dbReference type="Proteomes" id="UP000586031"/>
    </source>
</evidence>
<dbReference type="InterPro" id="IPR050194">
    <property type="entry name" value="Glycosyltransferase_grp1"/>
</dbReference>
<evidence type="ECO:0000313" key="4">
    <source>
        <dbReference type="EMBL" id="HII83754.1"/>
    </source>
</evidence>
<organism evidence="4 5">
    <name type="scientific">Methanobacterium subterraneum</name>
    <dbReference type="NCBI Taxonomy" id="59277"/>
    <lineage>
        <taxon>Archaea</taxon>
        <taxon>Methanobacteriati</taxon>
        <taxon>Methanobacteriota</taxon>
        <taxon>Methanomada group</taxon>
        <taxon>Methanobacteria</taxon>
        <taxon>Methanobacteriales</taxon>
        <taxon>Methanobacteriaceae</taxon>
        <taxon>Methanobacterium</taxon>
    </lineage>
</organism>
<accession>A0A7J4TII2</accession>
<dbReference type="SUPFAM" id="SSF53756">
    <property type="entry name" value="UDP-Glycosyltransferase/glycogen phosphorylase"/>
    <property type="match status" value="1"/>
</dbReference>
<dbReference type="Proteomes" id="UP000586031">
    <property type="component" value="Unassembled WGS sequence"/>
</dbReference>
<evidence type="ECO:0000259" key="2">
    <source>
        <dbReference type="Pfam" id="PF00534"/>
    </source>
</evidence>
<name>A0A7J4TII2_9EURY</name>
<keyword evidence="1" id="KW-0472">Membrane</keyword>
<keyword evidence="1" id="KW-1133">Transmembrane helix</keyword>
<keyword evidence="4" id="KW-0808">Transferase</keyword>
<gene>
    <name evidence="4" type="ORF">HA271_02700</name>
</gene>
<dbReference type="CDD" id="cd03801">
    <property type="entry name" value="GT4_PimA-like"/>
    <property type="match status" value="1"/>
</dbReference>
<dbReference type="InterPro" id="IPR028098">
    <property type="entry name" value="Glyco_trans_4-like_N"/>
</dbReference>
<proteinExistence type="predicted"/>
<dbReference type="GO" id="GO:0016757">
    <property type="term" value="F:glycosyltransferase activity"/>
    <property type="evidence" value="ECO:0007669"/>
    <property type="project" value="InterPro"/>
</dbReference>
<feature type="domain" description="Glycosyl transferase family 1" evidence="2">
    <location>
        <begin position="205"/>
        <end position="369"/>
    </location>
</feature>
<dbReference type="PANTHER" id="PTHR45947:SF3">
    <property type="entry name" value="SULFOQUINOVOSYL TRANSFERASE SQD2"/>
    <property type="match status" value="1"/>
</dbReference>
<dbReference type="Pfam" id="PF00534">
    <property type="entry name" value="Glycos_transf_1"/>
    <property type="match status" value="1"/>
</dbReference>
<reference evidence="5" key="1">
    <citation type="journal article" date="2020" name="bioRxiv">
        <title>A rank-normalized archaeal taxonomy based on genome phylogeny resolves widespread incomplete and uneven classifications.</title>
        <authorList>
            <person name="Rinke C."/>
            <person name="Chuvochina M."/>
            <person name="Mussig A.J."/>
            <person name="Chaumeil P.-A."/>
            <person name="Waite D.W."/>
            <person name="Whitman W.B."/>
            <person name="Parks D.H."/>
            <person name="Hugenholtz P."/>
        </authorList>
    </citation>
    <scope>NUCLEOTIDE SEQUENCE [LARGE SCALE GENOMIC DNA]</scope>
</reference>
<dbReference type="EMBL" id="DUHE01000081">
    <property type="protein sequence ID" value="HII83754.1"/>
    <property type="molecule type" value="Genomic_DNA"/>
</dbReference>
<dbReference type="Gene3D" id="3.40.50.2000">
    <property type="entry name" value="Glycogen Phosphorylase B"/>
    <property type="match status" value="2"/>
</dbReference>
<protein>
    <submittedName>
        <fullName evidence="4">Glycosyltransferase family 4 protein</fullName>
    </submittedName>
</protein>
<dbReference type="PANTHER" id="PTHR45947">
    <property type="entry name" value="SULFOQUINOVOSYL TRANSFERASE SQD2"/>
    <property type="match status" value="1"/>
</dbReference>
<keyword evidence="1" id="KW-0812">Transmembrane</keyword>
<sequence>MKIGVITSAYPDYEDDPHGIFVHRLMKEIAKKGHEVHVLAPYTGGETEYTLEGVRVERFHYFYPRKFEKLSGRSGMIDNVKEGFLVKIQVLTFLFFNVIYSILKLRKMDVIHVHWSIPNGLGAFFLKKIYGIPYITTVYGEEIHLSKRYNMIFILRWLVNNSSKIITISNATQKFCQQAGLVGDMIDVVPFGVDTNFFRPLEIYKDDNTFQILSVGYLIERKGFEYLIRAMPRVLDEHENASLKIVGSGPLESELKELIYELDLGDEVEIVKNVSDDELLMVYNSADLFVLPSIVDSQGNTEGLGVVLLEAMACGLPVMGANVGGIPDIIRNGETGILFHEKDCSMIAEKINFAMENKPQMEEIAKNGINAVKMIFSWEKIAKEYLKFYKEVLL</sequence>
<feature type="transmembrane region" description="Helical" evidence="1">
    <location>
        <begin position="84"/>
        <end position="103"/>
    </location>
</feature>
<evidence type="ECO:0000259" key="3">
    <source>
        <dbReference type="Pfam" id="PF13439"/>
    </source>
</evidence>
<comment type="caution">
    <text evidence="4">The sequence shown here is derived from an EMBL/GenBank/DDBJ whole genome shotgun (WGS) entry which is preliminary data.</text>
</comment>
<dbReference type="Pfam" id="PF13439">
    <property type="entry name" value="Glyco_transf_4"/>
    <property type="match status" value="1"/>
</dbReference>
<evidence type="ECO:0000256" key="1">
    <source>
        <dbReference type="SAM" id="Phobius"/>
    </source>
</evidence>
<dbReference type="AlphaFoldDB" id="A0A7J4TII2"/>